<proteinExistence type="predicted"/>
<dbReference type="EMBL" id="JBHUDH010000049">
    <property type="protein sequence ID" value="MFD1525835.1"/>
    <property type="molecule type" value="Genomic_DNA"/>
</dbReference>
<accession>A0ABD6B4P5</accession>
<reference evidence="1 2" key="1">
    <citation type="journal article" date="2019" name="Int. J. Syst. Evol. Microbiol.">
        <title>The Global Catalogue of Microorganisms (GCM) 10K type strain sequencing project: providing services to taxonomists for standard genome sequencing and annotation.</title>
        <authorList>
            <consortium name="The Broad Institute Genomics Platform"/>
            <consortium name="The Broad Institute Genome Sequencing Center for Infectious Disease"/>
            <person name="Wu L."/>
            <person name="Ma J."/>
        </authorList>
    </citation>
    <scope>NUCLEOTIDE SEQUENCE [LARGE SCALE GENOMIC DNA]</scope>
    <source>
        <strain evidence="1 2">CGMCC 1.12285</strain>
    </source>
</reference>
<dbReference type="AlphaFoldDB" id="A0ABD6B4P5"/>
<evidence type="ECO:0000313" key="2">
    <source>
        <dbReference type="Proteomes" id="UP001597111"/>
    </source>
</evidence>
<feature type="non-terminal residue" evidence="1">
    <location>
        <position position="1"/>
    </location>
</feature>
<comment type="caution">
    <text evidence="1">The sequence shown here is derived from an EMBL/GenBank/DDBJ whole genome shotgun (WGS) entry which is preliminary data.</text>
</comment>
<dbReference type="RefSeq" id="WP_379818270.1">
    <property type="nucleotide sequence ID" value="NZ_JBHUDH010000049.1"/>
</dbReference>
<name>A0ABD6B4P5_9EURY</name>
<evidence type="ECO:0000313" key="1">
    <source>
        <dbReference type="EMBL" id="MFD1525835.1"/>
    </source>
</evidence>
<protein>
    <submittedName>
        <fullName evidence="1">DUF371 domain-containing protein</fullName>
    </submittedName>
</protein>
<gene>
    <name evidence="1" type="ORF">ACFR9S_05880</name>
</gene>
<dbReference type="Gene3D" id="2.60.120.630">
    <property type="entry name" value="mth639 domain like"/>
    <property type="match status" value="1"/>
</dbReference>
<keyword evidence="2" id="KW-1185">Reference proteome</keyword>
<dbReference type="Proteomes" id="UP001597111">
    <property type="component" value="Unassembled WGS sequence"/>
</dbReference>
<dbReference type="InterPro" id="IPR007171">
    <property type="entry name" value="DUF371"/>
</dbReference>
<sequence>DDRTVFVGADGAAADLDRELIDALADGAALTLTLTVDSGGN</sequence>
<organism evidence="1 2">
    <name type="scientific">Halolamina salina</name>
    <dbReference type="NCBI Taxonomy" id="1220023"/>
    <lineage>
        <taxon>Archaea</taxon>
        <taxon>Methanobacteriati</taxon>
        <taxon>Methanobacteriota</taxon>
        <taxon>Stenosarchaea group</taxon>
        <taxon>Halobacteria</taxon>
        <taxon>Halobacteriales</taxon>
        <taxon>Haloferacaceae</taxon>
    </lineage>
</organism>
<dbReference type="Pfam" id="PF04027">
    <property type="entry name" value="DUF371"/>
    <property type="match status" value="1"/>
</dbReference>
<dbReference type="InterPro" id="IPR023131">
    <property type="entry name" value="Mth639-like_dom_sf"/>
</dbReference>